<dbReference type="WBParaSite" id="Pan_g1829.t1">
    <property type="protein sequence ID" value="Pan_g1829.t1"/>
    <property type="gene ID" value="Pan_g1829"/>
</dbReference>
<feature type="transmembrane region" description="Helical" evidence="1">
    <location>
        <begin position="189"/>
        <end position="208"/>
    </location>
</feature>
<dbReference type="Pfam" id="PF10321">
    <property type="entry name" value="7TM_GPCR_Srt"/>
    <property type="match status" value="1"/>
</dbReference>
<reference evidence="3" key="2">
    <citation type="submission" date="2020-10" db="UniProtKB">
        <authorList>
            <consortium name="WormBaseParasite"/>
        </authorList>
    </citation>
    <scope>IDENTIFICATION</scope>
</reference>
<dbReference type="PANTHER" id="PTHR23021">
    <property type="entry name" value="SERPENTINE RECEPTOR, CLASS T"/>
    <property type="match status" value="1"/>
</dbReference>
<reference evidence="2" key="1">
    <citation type="journal article" date="2013" name="Genetics">
        <title>The draft genome and transcriptome of Panagrellus redivivus are shaped by the harsh demands of a free-living lifestyle.</title>
        <authorList>
            <person name="Srinivasan J."/>
            <person name="Dillman A.R."/>
            <person name="Macchietto M.G."/>
            <person name="Heikkinen L."/>
            <person name="Lakso M."/>
            <person name="Fracchia K.M."/>
            <person name="Antoshechkin I."/>
            <person name="Mortazavi A."/>
            <person name="Wong G."/>
            <person name="Sternberg P.W."/>
        </authorList>
    </citation>
    <scope>NUCLEOTIDE SEQUENCE [LARGE SCALE GENOMIC DNA]</scope>
    <source>
        <strain evidence="2">MT8872</strain>
    </source>
</reference>
<proteinExistence type="predicted"/>
<name>A0A7E4VAY2_PANRE</name>
<dbReference type="Proteomes" id="UP000492821">
    <property type="component" value="Unassembled WGS sequence"/>
</dbReference>
<feature type="transmembrane region" description="Helical" evidence="1">
    <location>
        <begin position="63"/>
        <end position="84"/>
    </location>
</feature>
<keyword evidence="2" id="KW-1185">Reference proteome</keyword>
<protein>
    <submittedName>
        <fullName evidence="3">Serpentine receptor class gamma</fullName>
    </submittedName>
</protein>
<sequence length="235" mass="26760">MTGILGVGGFVFCSAPNFIYPAGCILMSLWVFHSTISVLLALNRCLNVFHKRLTRIFFSGRKPYFYAVPAFFYAVYFIFFTSSIEFTGLRFSWFFNPHYGYIDDPGQLYHGYAHAVHNTIIIIATVTIYGFFGIILIKNWKKLETANNQTKRQERVFFQVFLICSCTVIAASTYVIMNFNFSPEILSVMSTYMLFAIHSLPPIFYLCLNSSIQQQIFALPARVASTQPAVSVTVL</sequence>
<evidence type="ECO:0000256" key="1">
    <source>
        <dbReference type="SAM" id="Phobius"/>
    </source>
</evidence>
<keyword evidence="1" id="KW-1133">Transmembrane helix</keyword>
<dbReference type="InterPro" id="IPR019425">
    <property type="entry name" value="7TM_GPCR_serpentine_rcpt_Srt"/>
</dbReference>
<keyword evidence="1" id="KW-0812">Transmembrane</keyword>
<feature type="transmembrane region" description="Helical" evidence="1">
    <location>
        <begin position="18"/>
        <end position="42"/>
    </location>
</feature>
<organism evidence="2 3">
    <name type="scientific">Panagrellus redivivus</name>
    <name type="common">Microworm</name>
    <dbReference type="NCBI Taxonomy" id="6233"/>
    <lineage>
        <taxon>Eukaryota</taxon>
        <taxon>Metazoa</taxon>
        <taxon>Ecdysozoa</taxon>
        <taxon>Nematoda</taxon>
        <taxon>Chromadorea</taxon>
        <taxon>Rhabditida</taxon>
        <taxon>Tylenchina</taxon>
        <taxon>Panagrolaimomorpha</taxon>
        <taxon>Panagrolaimoidea</taxon>
        <taxon>Panagrolaimidae</taxon>
        <taxon>Panagrellus</taxon>
    </lineage>
</organism>
<feature type="transmembrane region" description="Helical" evidence="1">
    <location>
        <begin position="156"/>
        <end position="177"/>
    </location>
</feature>
<dbReference type="AlphaFoldDB" id="A0A7E4VAY2"/>
<accession>A0A7E4VAY2</accession>
<dbReference type="Gene3D" id="1.20.1070.10">
    <property type="entry name" value="Rhodopsin 7-helix transmembrane proteins"/>
    <property type="match status" value="1"/>
</dbReference>
<dbReference type="PANTHER" id="PTHR23021:SF11">
    <property type="entry name" value="SERPENTINE RECEPTOR, CLASS T"/>
    <property type="match status" value="1"/>
</dbReference>
<keyword evidence="1" id="KW-0472">Membrane</keyword>
<evidence type="ECO:0000313" key="2">
    <source>
        <dbReference type="Proteomes" id="UP000492821"/>
    </source>
</evidence>
<evidence type="ECO:0000313" key="3">
    <source>
        <dbReference type="WBParaSite" id="Pan_g1829.t1"/>
    </source>
</evidence>
<dbReference type="SUPFAM" id="SSF81321">
    <property type="entry name" value="Family A G protein-coupled receptor-like"/>
    <property type="match status" value="1"/>
</dbReference>
<feature type="transmembrane region" description="Helical" evidence="1">
    <location>
        <begin position="115"/>
        <end position="136"/>
    </location>
</feature>